<sequence>MHNTFINTEVSGGEVVDQALTKIIQRFFIQLHVRFFARLNANQIVVSHEQMLTYM</sequence>
<dbReference type="AlphaFoldDB" id="A0A645FKM3"/>
<accession>A0A645FKM3</accession>
<gene>
    <name evidence="1" type="ORF">SDC9_161438</name>
</gene>
<name>A0A645FKM3_9ZZZZ</name>
<protein>
    <submittedName>
        <fullName evidence="1">Uncharacterized protein</fullName>
    </submittedName>
</protein>
<comment type="caution">
    <text evidence="1">The sequence shown here is derived from an EMBL/GenBank/DDBJ whole genome shotgun (WGS) entry which is preliminary data.</text>
</comment>
<reference evidence="1" key="1">
    <citation type="submission" date="2019-08" db="EMBL/GenBank/DDBJ databases">
        <authorList>
            <person name="Kucharzyk K."/>
            <person name="Murdoch R.W."/>
            <person name="Higgins S."/>
            <person name="Loffler F."/>
        </authorList>
    </citation>
    <scope>NUCLEOTIDE SEQUENCE</scope>
</reference>
<proteinExistence type="predicted"/>
<organism evidence="1">
    <name type="scientific">bioreactor metagenome</name>
    <dbReference type="NCBI Taxonomy" id="1076179"/>
    <lineage>
        <taxon>unclassified sequences</taxon>
        <taxon>metagenomes</taxon>
        <taxon>ecological metagenomes</taxon>
    </lineage>
</organism>
<dbReference type="EMBL" id="VSSQ01060703">
    <property type="protein sequence ID" value="MPN14112.1"/>
    <property type="molecule type" value="Genomic_DNA"/>
</dbReference>
<evidence type="ECO:0000313" key="1">
    <source>
        <dbReference type="EMBL" id="MPN14112.1"/>
    </source>
</evidence>